<dbReference type="eggNOG" id="ENOG5030GX8">
    <property type="taxonomic scope" value="Bacteria"/>
</dbReference>
<evidence type="ECO:0008006" key="12">
    <source>
        <dbReference type="Google" id="ProtNLM"/>
    </source>
</evidence>
<evidence type="ECO:0000256" key="5">
    <source>
        <dbReference type="ARBA" id="ARBA00022989"/>
    </source>
</evidence>
<feature type="transmembrane region" description="Helical" evidence="9">
    <location>
        <begin position="317"/>
        <end position="332"/>
    </location>
</feature>
<keyword evidence="11" id="KW-1185">Reference proteome</keyword>
<evidence type="ECO:0000256" key="3">
    <source>
        <dbReference type="ARBA" id="ARBA00022679"/>
    </source>
</evidence>
<feature type="transmembrane region" description="Helical" evidence="9">
    <location>
        <begin position="90"/>
        <end position="112"/>
    </location>
</feature>
<evidence type="ECO:0000256" key="7">
    <source>
        <dbReference type="ARBA" id="ARBA00024033"/>
    </source>
</evidence>
<dbReference type="Pfam" id="PF09594">
    <property type="entry name" value="GT87"/>
    <property type="match status" value="1"/>
</dbReference>
<dbReference type="KEGG" id="saci:Sinac_3002"/>
<keyword evidence="5 9" id="KW-1133">Transmembrane helix</keyword>
<dbReference type="RefSeq" id="WP_015246434.1">
    <property type="nucleotide sequence ID" value="NC_019892.1"/>
</dbReference>
<feature type="transmembrane region" description="Helical" evidence="9">
    <location>
        <begin position="284"/>
        <end position="305"/>
    </location>
</feature>
<dbReference type="Proteomes" id="UP000010798">
    <property type="component" value="Chromosome"/>
</dbReference>
<feature type="transmembrane region" description="Helical" evidence="9">
    <location>
        <begin position="402"/>
        <end position="420"/>
    </location>
</feature>
<keyword evidence="4 9" id="KW-0812">Transmembrane</keyword>
<feature type="transmembrane region" description="Helical" evidence="9">
    <location>
        <begin position="203"/>
        <end position="230"/>
    </location>
</feature>
<evidence type="ECO:0000313" key="11">
    <source>
        <dbReference type="Proteomes" id="UP000010798"/>
    </source>
</evidence>
<gene>
    <name evidence="10" type="ordered locus">Sinac_3002</name>
</gene>
<name>L0DEK5_SINAD</name>
<keyword evidence="2" id="KW-1003">Cell membrane</keyword>
<dbReference type="GO" id="GO:0005886">
    <property type="term" value="C:plasma membrane"/>
    <property type="evidence" value="ECO:0007669"/>
    <property type="project" value="UniProtKB-SubCell"/>
</dbReference>
<evidence type="ECO:0000313" key="10">
    <source>
        <dbReference type="EMBL" id="AGA27285.1"/>
    </source>
</evidence>
<dbReference type="AlphaFoldDB" id="L0DEK5"/>
<dbReference type="HOGENOM" id="CLU_637497_0_0_0"/>
<protein>
    <recommendedName>
        <fullName evidence="12">Integral membrane protein</fullName>
    </recommendedName>
</protein>
<dbReference type="OrthoDB" id="9774600at2"/>
<organism evidence="10 11">
    <name type="scientific">Singulisphaera acidiphila (strain ATCC BAA-1392 / DSM 18658 / VKM B-2454 / MOB10)</name>
    <dbReference type="NCBI Taxonomy" id="886293"/>
    <lineage>
        <taxon>Bacteria</taxon>
        <taxon>Pseudomonadati</taxon>
        <taxon>Planctomycetota</taxon>
        <taxon>Planctomycetia</taxon>
        <taxon>Isosphaerales</taxon>
        <taxon>Isosphaeraceae</taxon>
        <taxon>Singulisphaera</taxon>
    </lineage>
</organism>
<feature type="transmembrane region" description="Helical" evidence="9">
    <location>
        <begin position="20"/>
        <end position="36"/>
    </location>
</feature>
<keyword evidence="3" id="KW-0808">Transferase</keyword>
<evidence type="ECO:0000256" key="4">
    <source>
        <dbReference type="ARBA" id="ARBA00022692"/>
    </source>
</evidence>
<dbReference type="GO" id="GO:0016758">
    <property type="term" value="F:hexosyltransferase activity"/>
    <property type="evidence" value="ECO:0007669"/>
    <property type="project" value="InterPro"/>
</dbReference>
<dbReference type="InterPro" id="IPR018584">
    <property type="entry name" value="GT87"/>
</dbReference>
<sequence length="456" mass="51165">MLLATRGAVADFDRHFRRAVWITALITMVGAGLVYADKAAEDRSAFIRWRHQVLQFWEGENIYDEMRFPNPPIFPITIYPLVTLPPVTGALTWFTIKVALTAASIWLCFLMVRPTGERTLPSWIQGAVLLLSLRPILSDLHHGNNNLVILFLVVAALQAWRKGYDVLAGLILALAISYKITPALFVPYFFYKRSWRTVGATMLGMVLFVLVIPSLIIGPSFNLLCLKTWWNGMMTPFLVNDFVSPQEMNQSMVGVLTRLLTDAKTGGGRYDVHLDLNLVSWSPAVVKTLLKVLSIGLVGMLALLCRTKTRRRDDSRLLGEFALIVLTMLFVSERSWKHHYVTLLLPYTYLVYRVGMPGPKWRRLALGGALALSAFLIASTSSEIGGLFAEDRGHKLAQGYGMFLWAGVVLYIATAWCVWVEKRDDYADYADIEPVSPERSSSAPHWVGKAQPTISR</sequence>
<accession>L0DEK5</accession>
<proteinExistence type="inferred from homology"/>
<evidence type="ECO:0000256" key="1">
    <source>
        <dbReference type="ARBA" id="ARBA00004651"/>
    </source>
</evidence>
<reference evidence="10 11" key="1">
    <citation type="submission" date="2012-02" db="EMBL/GenBank/DDBJ databases">
        <title>Complete sequence of chromosome of Singulisphaera acidiphila DSM 18658.</title>
        <authorList>
            <consortium name="US DOE Joint Genome Institute (JGI-PGF)"/>
            <person name="Lucas S."/>
            <person name="Copeland A."/>
            <person name="Lapidus A."/>
            <person name="Glavina del Rio T."/>
            <person name="Dalin E."/>
            <person name="Tice H."/>
            <person name="Bruce D."/>
            <person name="Goodwin L."/>
            <person name="Pitluck S."/>
            <person name="Peters L."/>
            <person name="Ovchinnikova G."/>
            <person name="Chertkov O."/>
            <person name="Kyrpides N."/>
            <person name="Mavromatis K."/>
            <person name="Ivanova N."/>
            <person name="Brettin T."/>
            <person name="Detter J.C."/>
            <person name="Han C."/>
            <person name="Larimer F."/>
            <person name="Land M."/>
            <person name="Hauser L."/>
            <person name="Markowitz V."/>
            <person name="Cheng J.-F."/>
            <person name="Hugenholtz P."/>
            <person name="Woyke T."/>
            <person name="Wu D."/>
            <person name="Tindall B."/>
            <person name="Pomrenke H."/>
            <person name="Brambilla E."/>
            <person name="Klenk H.-P."/>
            <person name="Eisen J.A."/>
        </authorList>
    </citation>
    <scope>NUCLEOTIDE SEQUENCE [LARGE SCALE GENOMIC DNA]</scope>
    <source>
        <strain evidence="11">ATCC BAA-1392 / DSM 18658 / VKM B-2454 / MOB10</strain>
    </source>
</reference>
<feature type="transmembrane region" description="Helical" evidence="9">
    <location>
        <begin position="338"/>
        <end position="355"/>
    </location>
</feature>
<feature type="region of interest" description="Disordered" evidence="8">
    <location>
        <begin position="435"/>
        <end position="456"/>
    </location>
</feature>
<feature type="transmembrane region" description="Helical" evidence="9">
    <location>
        <begin position="166"/>
        <end position="191"/>
    </location>
</feature>
<keyword evidence="6 9" id="KW-0472">Membrane</keyword>
<evidence type="ECO:0000256" key="9">
    <source>
        <dbReference type="SAM" id="Phobius"/>
    </source>
</evidence>
<evidence type="ECO:0000256" key="6">
    <source>
        <dbReference type="ARBA" id="ARBA00023136"/>
    </source>
</evidence>
<evidence type="ECO:0000256" key="8">
    <source>
        <dbReference type="SAM" id="MobiDB-lite"/>
    </source>
</evidence>
<comment type="subcellular location">
    <subcellularLocation>
        <location evidence="1">Cell membrane</location>
        <topology evidence="1">Multi-pass membrane protein</topology>
    </subcellularLocation>
</comment>
<dbReference type="STRING" id="886293.Sinac_3002"/>
<evidence type="ECO:0000256" key="2">
    <source>
        <dbReference type="ARBA" id="ARBA00022475"/>
    </source>
</evidence>
<dbReference type="EMBL" id="CP003364">
    <property type="protein sequence ID" value="AGA27285.1"/>
    <property type="molecule type" value="Genomic_DNA"/>
</dbReference>
<comment type="similarity">
    <text evidence="7">Belongs to the glycosyltransferase 87 family.</text>
</comment>
<feature type="transmembrane region" description="Helical" evidence="9">
    <location>
        <begin position="143"/>
        <end position="160"/>
    </location>
</feature>
<feature type="transmembrane region" description="Helical" evidence="9">
    <location>
        <begin position="364"/>
        <end position="382"/>
    </location>
</feature>